<feature type="transmembrane region" description="Helical" evidence="11">
    <location>
        <begin position="697"/>
        <end position="718"/>
    </location>
</feature>
<evidence type="ECO:0000256" key="11">
    <source>
        <dbReference type="SAM" id="Phobius"/>
    </source>
</evidence>
<feature type="transmembrane region" description="Helical" evidence="11">
    <location>
        <begin position="854"/>
        <end position="874"/>
    </location>
</feature>
<evidence type="ECO:0000256" key="2">
    <source>
        <dbReference type="ARBA" id="ARBA00022475"/>
    </source>
</evidence>
<dbReference type="InterPro" id="IPR028082">
    <property type="entry name" value="Peripla_BP_I"/>
</dbReference>
<dbReference type="InterPro" id="IPR038550">
    <property type="entry name" value="GPCR_3_9-Cys_sf"/>
</dbReference>
<evidence type="ECO:0000256" key="8">
    <source>
        <dbReference type="ARBA" id="ARBA00023170"/>
    </source>
</evidence>
<keyword evidence="3 11" id="KW-0812">Transmembrane</keyword>
<dbReference type="PANTHER" id="PTHR24061:SF588">
    <property type="entry name" value="VOMERONASAL TYPE-2 RECEPTOR 26"/>
    <property type="match status" value="1"/>
</dbReference>
<dbReference type="FunFam" id="3.40.50.2300:FF:000728">
    <property type="entry name" value="Uncharacterized protein"/>
    <property type="match status" value="2"/>
</dbReference>
<name>A0AAD1SEK1_PELCU</name>
<dbReference type="PANTHER" id="PTHR24061">
    <property type="entry name" value="CALCIUM-SENSING RECEPTOR-RELATED"/>
    <property type="match status" value="1"/>
</dbReference>
<keyword evidence="5 11" id="KW-1133">Transmembrane helix</keyword>
<feature type="transmembrane region" description="Helical" evidence="11">
    <location>
        <begin position="1162"/>
        <end position="1184"/>
    </location>
</feature>
<dbReference type="InterPro" id="IPR011500">
    <property type="entry name" value="GPCR_3_9-Cys_dom"/>
</dbReference>
<evidence type="ECO:0000313" key="13">
    <source>
        <dbReference type="EMBL" id="CAH2299243.1"/>
    </source>
</evidence>
<keyword evidence="14" id="KW-1185">Reference proteome</keyword>
<dbReference type="InterPro" id="IPR000337">
    <property type="entry name" value="GPCR_3"/>
</dbReference>
<evidence type="ECO:0000256" key="3">
    <source>
        <dbReference type="ARBA" id="ARBA00022692"/>
    </source>
</evidence>
<evidence type="ECO:0000256" key="6">
    <source>
        <dbReference type="ARBA" id="ARBA00023040"/>
    </source>
</evidence>
<organism evidence="13 14">
    <name type="scientific">Pelobates cultripes</name>
    <name type="common">Western spadefoot toad</name>
    <dbReference type="NCBI Taxonomy" id="61616"/>
    <lineage>
        <taxon>Eukaryota</taxon>
        <taxon>Metazoa</taxon>
        <taxon>Chordata</taxon>
        <taxon>Craniata</taxon>
        <taxon>Vertebrata</taxon>
        <taxon>Euteleostomi</taxon>
        <taxon>Amphibia</taxon>
        <taxon>Batrachia</taxon>
        <taxon>Anura</taxon>
        <taxon>Pelobatoidea</taxon>
        <taxon>Pelobatidae</taxon>
        <taxon>Pelobates</taxon>
    </lineage>
</organism>
<dbReference type="GO" id="GO:0005886">
    <property type="term" value="C:plasma membrane"/>
    <property type="evidence" value="ECO:0007669"/>
    <property type="project" value="UniProtKB-SubCell"/>
</dbReference>
<keyword evidence="2" id="KW-1003">Cell membrane</keyword>
<feature type="transmembrane region" description="Helical" evidence="11">
    <location>
        <begin position="775"/>
        <end position="793"/>
    </location>
</feature>
<dbReference type="Gene3D" id="3.40.50.2300">
    <property type="match status" value="4"/>
</dbReference>
<dbReference type="GO" id="GO:0004930">
    <property type="term" value="F:G protein-coupled receptor activity"/>
    <property type="evidence" value="ECO:0007669"/>
    <property type="project" value="UniProtKB-KW"/>
</dbReference>
<feature type="domain" description="G-protein coupled receptors family 3 profile" evidence="12">
    <location>
        <begin position="660"/>
        <end position="924"/>
    </location>
</feature>
<dbReference type="EMBL" id="OW240917">
    <property type="protein sequence ID" value="CAH2299243.1"/>
    <property type="molecule type" value="Genomic_DNA"/>
</dbReference>
<dbReference type="PRINTS" id="PR01535">
    <property type="entry name" value="VOMERONASL2R"/>
</dbReference>
<dbReference type="PRINTS" id="PR00248">
    <property type="entry name" value="GPCRMGR"/>
</dbReference>
<evidence type="ECO:0000256" key="7">
    <source>
        <dbReference type="ARBA" id="ARBA00023136"/>
    </source>
</evidence>
<evidence type="ECO:0000313" key="14">
    <source>
        <dbReference type="Proteomes" id="UP001295444"/>
    </source>
</evidence>
<evidence type="ECO:0000256" key="10">
    <source>
        <dbReference type="ARBA" id="ARBA00023224"/>
    </source>
</evidence>
<dbReference type="Gene3D" id="2.10.50.30">
    <property type="entry name" value="GPCR, family 3, nine cysteines domain"/>
    <property type="match status" value="1"/>
</dbReference>
<gene>
    <name evidence="13" type="ORF">PECUL_23A027907</name>
</gene>
<keyword evidence="8 13" id="KW-0675">Receptor</keyword>
<sequence length="1338" mass="151247">MTSSRTSRDRTGYTKPGKEFYKEENLPAASIVFSAQKEKFPIKKEMNTHSYPGKIIIQCNEGSVIAFCTVLGYMGFLAAVQHIYNSSRILIFSSLKCTRCALSWRQSCRRPNIKDSRRNPGTPEILCRKRISPKDTTGYWKKHEDGLCESEHISTAAPVLPGLKAECGTDIGPQALYYKNLLTFIYVIEEINEDPEVLTNITLGYHMYDSCSDGPKAVKSVLQILSGPGKTIPNYSCTEGGKLAGVIGDHYTITTIPMAQILGVYRYTQISITYGATSFQLSDRNIYPSIFRMLQNDHVNYSVLSKLLKFYGWTWIGILASDDASGDEETQVLTKFLGSNGICVSFLIKTSHMESIDKIVHSKKIISKSNTQVIVLCGSSSHYFIYTLKVLNDVIKDKTLILGPTWALNMFFLNEFADIFNGSLALHMHSNVSPDIQGLAEYIHPSNRPEDKLLEDIWMIYFKCLSRNQTKNNFYKHKWGFMLANCSGEERITQIFVCSVEKLNASKGTIIGVISVMAQCIHERIEHLKPMDTQADALRGGTWYCCKILIPLYFFVTWVTFRVSRHLTNRTVVDRSVIDYSLMIPKAQCSENCQPGSRKIPQSQIHSCCYECAPCSAGEISNITDSENCMKCKNNEHPNKKRNHCIPKLNEYLSYTDDWIAVMLTLLSVIFCLVTILTLGIFISYRDTPIVIANNRNLSFILLISIMLSFFCVFWFLGRPVDITCMLRQTSYGVTFSIAVSSILAKTIMVCIAFKASKPGNTWSKWIGVKLSNSIVLIGSSIQVIINICWLTISPPFLELDTHSYEEKIMIQCNEGSDFAFYSVLGYMGLLAAVSFIIAYFARTLPHSFNEAKYITFSMLVFCSVWIATIPAYLSTKGKYVVAVEIFAILTSSAGLLGCIFFPKCYIIVCRPELNTKKHALSRRQKEFTFDIVWWGSGFVYGYNWLCGPMCAINNLDMMAAIASPVALKYKNLLTFFLAIEEINHNPRILPNITLGYHVYDSCSSGMKAVNSVLRILSGPGKPVPNYSCTEGGKLAGVIGDENSVATIQMAQILRLYGYSQISYGATSLILSDRKLYPTFFRTLQNNQANYSVLSKLLKYFGWTWVGIFASDDDIGMEETQVLQNNLLTDGICVPFIIKVNDNLINAYGFDKRNYGSIKNSGAQVIVITGSLSSYAIFMFLNYLKLVKYKTFILGPTWALNHFFYFDRFIFNGSLALELIVENVPKLQGIIENIHPLKYPRDMLLDQIWMYYFNCYSLYPENTDLYMFVFNFKLHNCTEKIRISDIPNVHYNGHTPHMNQAVKAIVEALNNMHFSLNTHSKGKNAQISNYKYQVNTEL</sequence>
<dbReference type="Pfam" id="PF01094">
    <property type="entry name" value="ANF_receptor"/>
    <property type="match status" value="2"/>
</dbReference>
<dbReference type="InterPro" id="IPR017978">
    <property type="entry name" value="GPCR_3_C"/>
</dbReference>
<comment type="subcellular location">
    <subcellularLocation>
        <location evidence="1">Cell membrane</location>
        <topology evidence="1">Multi-pass membrane protein</topology>
    </subcellularLocation>
</comment>
<dbReference type="CDD" id="cd15283">
    <property type="entry name" value="7tmC_V2R_pheromone"/>
    <property type="match status" value="1"/>
</dbReference>
<dbReference type="Pfam" id="PF07562">
    <property type="entry name" value="NCD3G"/>
    <property type="match status" value="1"/>
</dbReference>
<keyword evidence="10" id="KW-0807">Transducer</keyword>
<keyword evidence="6" id="KW-0297">G-protein coupled receptor</keyword>
<accession>A0AAD1SEK1</accession>
<dbReference type="SUPFAM" id="SSF53822">
    <property type="entry name" value="Periplasmic binding protein-like I"/>
    <property type="match status" value="2"/>
</dbReference>
<proteinExistence type="predicted"/>
<keyword evidence="7 11" id="KW-0472">Membrane</keyword>
<dbReference type="Proteomes" id="UP001295444">
    <property type="component" value="Chromosome 06"/>
</dbReference>
<evidence type="ECO:0000256" key="5">
    <source>
        <dbReference type="ARBA" id="ARBA00022989"/>
    </source>
</evidence>
<dbReference type="InterPro" id="IPR017979">
    <property type="entry name" value="GPCR_3_CS"/>
</dbReference>
<protein>
    <submittedName>
        <fullName evidence="13">Vomeronasal type-2 receptor 26-like</fullName>
    </submittedName>
</protein>
<feature type="transmembrane region" description="Helical" evidence="11">
    <location>
        <begin position="880"/>
        <end position="907"/>
    </location>
</feature>
<dbReference type="Pfam" id="PF00003">
    <property type="entry name" value="7tm_3"/>
    <property type="match status" value="1"/>
</dbReference>
<keyword evidence="4" id="KW-0732">Signal</keyword>
<dbReference type="InterPro" id="IPR001828">
    <property type="entry name" value="ANF_lig-bd_rcpt"/>
</dbReference>
<keyword evidence="9" id="KW-0325">Glycoprotein</keyword>
<dbReference type="PROSITE" id="PS00981">
    <property type="entry name" value="G_PROTEIN_RECEP_F3_3"/>
    <property type="match status" value="1"/>
</dbReference>
<dbReference type="PROSITE" id="PS50259">
    <property type="entry name" value="G_PROTEIN_RECEP_F3_4"/>
    <property type="match status" value="1"/>
</dbReference>
<dbReference type="FunFam" id="2.10.50.30:FF:000003">
    <property type="entry name" value="Vomeronasal 2, receptor 120"/>
    <property type="match status" value="1"/>
</dbReference>
<evidence type="ECO:0000256" key="4">
    <source>
        <dbReference type="ARBA" id="ARBA00022729"/>
    </source>
</evidence>
<evidence type="ECO:0000256" key="1">
    <source>
        <dbReference type="ARBA" id="ARBA00004651"/>
    </source>
</evidence>
<dbReference type="InterPro" id="IPR004073">
    <property type="entry name" value="GPCR_3_vmron_rcpt_2"/>
</dbReference>
<feature type="transmembrane region" description="Helical" evidence="11">
    <location>
        <begin position="819"/>
        <end position="842"/>
    </location>
</feature>
<evidence type="ECO:0000259" key="12">
    <source>
        <dbReference type="PROSITE" id="PS50259"/>
    </source>
</evidence>
<reference evidence="13" key="1">
    <citation type="submission" date="2022-03" db="EMBL/GenBank/DDBJ databases">
        <authorList>
            <person name="Alioto T."/>
            <person name="Alioto T."/>
            <person name="Gomez Garrido J."/>
        </authorList>
    </citation>
    <scope>NUCLEOTIDE SEQUENCE</scope>
</reference>
<dbReference type="InterPro" id="IPR000068">
    <property type="entry name" value="GPCR_3_Ca_sens_rcpt-rel"/>
</dbReference>
<evidence type="ECO:0000256" key="9">
    <source>
        <dbReference type="ARBA" id="ARBA00023180"/>
    </source>
</evidence>
<feature type="transmembrane region" description="Helical" evidence="11">
    <location>
        <begin position="64"/>
        <end position="84"/>
    </location>
</feature>
<feature type="transmembrane region" description="Helical" evidence="11">
    <location>
        <begin position="659"/>
        <end position="685"/>
    </location>
</feature>
<feature type="transmembrane region" description="Helical" evidence="11">
    <location>
        <begin position="730"/>
        <end position="754"/>
    </location>
</feature>